<dbReference type="EMBL" id="CP034183">
    <property type="protein sequence ID" value="AZI42309.1"/>
    <property type="molecule type" value="Genomic_DNA"/>
</dbReference>
<keyword evidence="2" id="KW-1185">Reference proteome</keyword>
<evidence type="ECO:0000313" key="1">
    <source>
        <dbReference type="EMBL" id="AZI42309.1"/>
    </source>
</evidence>
<gene>
    <name evidence="1" type="ORF">EHF33_05700</name>
</gene>
<dbReference type="Proteomes" id="UP000276417">
    <property type="component" value="Chromosome 1"/>
</dbReference>
<reference evidence="1 2" key="1">
    <citation type="submission" date="2018-11" db="EMBL/GenBank/DDBJ databases">
        <title>Deinococcus shelandsis sp. nov., isolated from South Shetland Islands soil of Antarctica.</title>
        <authorList>
            <person name="Tian J."/>
        </authorList>
    </citation>
    <scope>NUCLEOTIDE SEQUENCE [LARGE SCALE GENOMIC DNA]</scope>
    <source>
        <strain evidence="1 2">S14-83T</strain>
    </source>
</reference>
<organism evidence="1 2">
    <name type="scientific">Deinococcus psychrotolerans</name>
    <dbReference type="NCBI Taxonomy" id="2489213"/>
    <lineage>
        <taxon>Bacteria</taxon>
        <taxon>Thermotogati</taxon>
        <taxon>Deinococcota</taxon>
        <taxon>Deinococci</taxon>
        <taxon>Deinococcales</taxon>
        <taxon>Deinococcaceae</taxon>
        <taxon>Deinococcus</taxon>
    </lineage>
</organism>
<dbReference type="OrthoDB" id="67198at2"/>
<protein>
    <submittedName>
        <fullName evidence="1">Uncharacterized protein</fullName>
    </submittedName>
</protein>
<dbReference type="AlphaFoldDB" id="A0A3G8YAA7"/>
<dbReference type="KEGG" id="dph:EHF33_05700"/>
<evidence type="ECO:0000313" key="2">
    <source>
        <dbReference type="Proteomes" id="UP000276417"/>
    </source>
</evidence>
<accession>A0A3G8YAA7</accession>
<name>A0A3G8YAA7_9DEIO</name>
<sequence>MSCVLRAVGAEFEVDAFLRRSRFSPLKVWRRGDRISAKSADETEAASPKHGQSGFAALASAASFRKTAQQVSDATFFLRRHEAALSALADCPGVEAILLDFGIEDCPLHWKKDETQTSYFPPELLVLMAKLRIGLVVTRYPETAD</sequence>
<dbReference type="RefSeq" id="WP_124868686.1">
    <property type="nucleotide sequence ID" value="NZ_CP034183.1"/>
</dbReference>
<proteinExistence type="predicted"/>